<accession>A0ABW5E078</accession>
<dbReference type="Pfam" id="PF00239">
    <property type="entry name" value="Resolvase"/>
    <property type="match status" value="1"/>
</dbReference>
<evidence type="ECO:0000256" key="3">
    <source>
        <dbReference type="SAM" id="Coils"/>
    </source>
</evidence>
<dbReference type="SUPFAM" id="SSF53041">
    <property type="entry name" value="Resolvase-like"/>
    <property type="match status" value="1"/>
</dbReference>
<keyword evidence="2" id="KW-0233">DNA recombination</keyword>
<proteinExistence type="predicted"/>
<dbReference type="InterPro" id="IPR036162">
    <property type="entry name" value="Resolvase-like_N_sf"/>
</dbReference>
<keyword evidence="8" id="KW-1185">Reference proteome</keyword>
<organism evidence="7 8">
    <name type="scientific">Lacibacterium aquatile</name>
    <dbReference type="NCBI Taxonomy" id="1168082"/>
    <lineage>
        <taxon>Bacteria</taxon>
        <taxon>Pseudomonadati</taxon>
        <taxon>Pseudomonadota</taxon>
        <taxon>Alphaproteobacteria</taxon>
        <taxon>Rhodospirillales</taxon>
        <taxon>Rhodospirillaceae</taxon>
    </lineage>
</organism>
<dbReference type="PROSITE" id="PS51736">
    <property type="entry name" value="RECOMBINASES_3"/>
    <property type="match status" value="1"/>
</dbReference>
<reference evidence="8" key="1">
    <citation type="journal article" date="2019" name="Int. J. Syst. Evol. Microbiol.">
        <title>The Global Catalogue of Microorganisms (GCM) 10K type strain sequencing project: providing services to taxonomists for standard genome sequencing and annotation.</title>
        <authorList>
            <consortium name="The Broad Institute Genomics Platform"/>
            <consortium name="The Broad Institute Genome Sequencing Center for Infectious Disease"/>
            <person name="Wu L."/>
            <person name="Ma J."/>
        </authorList>
    </citation>
    <scope>NUCLEOTIDE SEQUENCE [LARGE SCALE GENOMIC DNA]</scope>
    <source>
        <strain evidence="8">CGMCC 1.19062</strain>
    </source>
</reference>
<evidence type="ECO:0000259" key="6">
    <source>
        <dbReference type="PROSITE" id="PS51737"/>
    </source>
</evidence>
<feature type="coiled-coil region" evidence="3">
    <location>
        <begin position="425"/>
        <end position="452"/>
    </location>
</feature>
<feature type="domain" description="Recombinase" evidence="6">
    <location>
        <begin position="178"/>
        <end position="307"/>
    </location>
</feature>
<dbReference type="RefSeq" id="WP_379878779.1">
    <property type="nucleotide sequence ID" value="NZ_JBHUIP010000016.1"/>
</dbReference>
<dbReference type="Gene3D" id="3.40.50.1390">
    <property type="entry name" value="Resolvase, N-terminal catalytic domain"/>
    <property type="match status" value="1"/>
</dbReference>
<dbReference type="Proteomes" id="UP001597295">
    <property type="component" value="Unassembled WGS sequence"/>
</dbReference>
<dbReference type="PANTHER" id="PTHR30461:SF2">
    <property type="entry name" value="SERINE RECOMBINASE PINE-RELATED"/>
    <property type="match status" value="1"/>
</dbReference>
<dbReference type="SMART" id="SM00857">
    <property type="entry name" value="Resolvase"/>
    <property type="match status" value="1"/>
</dbReference>
<evidence type="ECO:0000259" key="5">
    <source>
        <dbReference type="PROSITE" id="PS51736"/>
    </source>
</evidence>
<dbReference type="CDD" id="cd00338">
    <property type="entry name" value="Ser_Recombinase"/>
    <property type="match status" value="1"/>
</dbReference>
<dbReference type="Pfam" id="PF07508">
    <property type="entry name" value="Recombinase"/>
    <property type="match status" value="1"/>
</dbReference>
<dbReference type="PROSITE" id="PS51737">
    <property type="entry name" value="RECOMBINASE_DNA_BIND"/>
    <property type="match status" value="1"/>
</dbReference>
<dbReference type="InterPro" id="IPR050639">
    <property type="entry name" value="SSR_resolvase"/>
</dbReference>
<evidence type="ECO:0000256" key="2">
    <source>
        <dbReference type="ARBA" id="ARBA00023172"/>
    </source>
</evidence>
<feature type="region of interest" description="Disordered" evidence="4">
    <location>
        <begin position="262"/>
        <end position="281"/>
    </location>
</feature>
<protein>
    <submittedName>
        <fullName evidence="7">Recombinase family protein</fullName>
    </submittedName>
</protein>
<evidence type="ECO:0000313" key="8">
    <source>
        <dbReference type="Proteomes" id="UP001597295"/>
    </source>
</evidence>
<dbReference type="InterPro" id="IPR038109">
    <property type="entry name" value="DNA_bind_recomb_sf"/>
</dbReference>
<dbReference type="EMBL" id="JBHUIP010000016">
    <property type="protein sequence ID" value="MFD2265439.1"/>
    <property type="molecule type" value="Genomic_DNA"/>
</dbReference>
<dbReference type="PANTHER" id="PTHR30461">
    <property type="entry name" value="DNA-INVERTASE FROM LAMBDOID PROPHAGE"/>
    <property type="match status" value="1"/>
</dbReference>
<dbReference type="InterPro" id="IPR011109">
    <property type="entry name" value="DNA_bind_recombinase_dom"/>
</dbReference>
<name>A0ABW5E078_9PROT</name>
<sequence length="643" mass="71857">MAKARIYSYLRFSSPQQKRGDSKRRQNELIKEWAEKLKLEIAEAYMDEGVSAYSGANIADGGALGVFLAKVKAGEIPRGSVLVVESLDRLSRQAPLDALPIFTALLNAGVSIVTGGDGQHFTRESINKDSFLLFGSIMVMARAHEESKTKSKRLTAAWTEKRKKAQEHLEPMTRIVPAWIRMVQERGTKRFELIPEHVRIVERIFREATNGLGRHTIAKQLNEEGVPVFGRGQAWHSSYIIKILENDATIGTYHPHKMEVIESTDPTKPDKKRRKPVGPPIKNFYPPAISEDLWYAAQSALRGRALLQLKGRTGAKAGSPFGGLAVCGGCGSALISWTAGEGGRLKNGRLVRKLICAGHRRGISCTTPTRHEQSTTIDAVFNALRAFHAYHGVQDETPVLMGQIDAKKAEIAKLRDGNKQLIEFIKTQAMDNEQIRDEMNAANAQIKECQAEIGRLHTAIETTAAAQDDKAHLTNLQVFREAFQAEELGQDTPEHQSHRQKAAVILRRHVSRIVVDLDSEIDLWGYWITPKTADGQPDLKNTFLIPTMGDDHLDWSDEHLFGFAQLVADSVIMRLQEPDLPDDRRDYLRHELLRALAMSPELRREPYLSAVAPLTGYDQSPFDRFVRDLEAGKYNDELAEIGG</sequence>
<comment type="caution">
    <text evidence="7">The sequence shown here is derived from an EMBL/GenBank/DDBJ whole genome shotgun (WGS) entry which is preliminary data.</text>
</comment>
<gene>
    <name evidence="7" type="ORF">ACFSM5_21230</name>
</gene>
<evidence type="ECO:0000313" key="7">
    <source>
        <dbReference type="EMBL" id="MFD2265439.1"/>
    </source>
</evidence>
<evidence type="ECO:0000256" key="1">
    <source>
        <dbReference type="ARBA" id="ARBA00023125"/>
    </source>
</evidence>
<feature type="domain" description="Resolvase/invertase-type recombinase catalytic" evidence="5">
    <location>
        <begin position="5"/>
        <end position="165"/>
    </location>
</feature>
<keyword evidence="3" id="KW-0175">Coiled coil</keyword>
<evidence type="ECO:0000256" key="4">
    <source>
        <dbReference type="SAM" id="MobiDB-lite"/>
    </source>
</evidence>
<dbReference type="Gene3D" id="3.90.1750.20">
    <property type="entry name" value="Putative Large Serine Recombinase, Chain B, Domain 2"/>
    <property type="match status" value="1"/>
</dbReference>
<dbReference type="InterPro" id="IPR006119">
    <property type="entry name" value="Resolv_N"/>
</dbReference>
<keyword evidence="1" id="KW-0238">DNA-binding</keyword>